<evidence type="ECO:0000313" key="1">
    <source>
        <dbReference type="EMBL" id="KAG5178711.1"/>
    </source>
</evidence>
<dbReference type="AlphaFoldDB" id="A0A835YNJ8"/>
<keyword evidence="2" id="KW-1185">Reference proteome</keyword>
<reference evidence="1" key="1">
    <citation type="submission" date="2021-02" db="EMBL/GenBank/DDBJ databases">
        <title>First Annotated Genome of the Yellow-green Alga Tribonema minus.</title>
        <authorList>
            <person name="Mahan K.M."/>
        </authorList>
    </citation>
    <scope>NUCLEOTIDE SEQUENCE</scope>
    <source>
        <strain evidence="1">UTEX B ZZ1240</strain>
    </source>
</reference>
<organism evidence="1 2">
    <name type="scientific">Tribonema minus</name>
    <dbReference type="NCBI Taxonomy" id="303371"/>
    <lineage>
        <taxon>Eukaryota</taxon>
        <taxon>Sar</taxon>
        <taxon>Stramenopiles</taxon>
        <taxon>Ochrophyta</taxon>
        <taxon>PX clade</taxon>
        <taxon>Xanthophyceae</taxon>
        <taxon>Tribonematales</taxon>
        <taxon>Tribonemataceae</taxon>
        <taxon>Tribonema</taxon>
    </lineage>
</organism>
<sequence>MKKREEEEERCKKLLARGPSDLEQALAYWDDALKGCPKDRKPLIYALGHWQLGIAYYGQSMESLEGKSASMSLEASLKHFDATLQVCSSKDDPFKWGTAALGMGLAFAALARVVAKEDARLRVLMLDSEEREAATNKRALAVAVRRRAGFLTRAMDNLECAVGALSKQAYPAEHADVQVKVKRWQCIISKKRSVPMSSDDNLPDDQSGILLRHLRPAEQAGAGGRRERIQAARAEALRLAATLCLEQHANTMGGDAASVAQADQYLQEAVKDVVRGEAGWLAGKRLLARATQEIALADGGDTALGHLMEAVTSCAPHRGKALQQLHWAAGRLMHQRLRQEGGDAAEVAMSLSGLKSMGRRALELLGHAAKGAQVQRLNHKTRLPPLPDAVTPRARDEDVLEAEDFLQKACSVLTLEDSTAEWAGMTAALAWCAAACGDTAEATNLYTQPPDVSLGYLVDPYTAIIMWIPINCKTSIDSTCEDLPVGGAALCCVVVYRESVGGTDANDDDRGDASKAAQQLAFTAVDVLSAEEI</sequence>
<gene>
    <name evidence="1" type="ORF">JKP88DRAFT_280980</name>
</gene>
<comment type="caution">
    <text evidence="1">The sequence shown here is derived from an EMBL/GenBank/DDBJ whole genome shotgun (WGS) entry which is preliminary data.</text>
</comment>
<proteinExistence type="predicted"/>
<dbReference type="EMBL" id="JAFCMP010000513">
    <property type="protein sequence ID" value="KAG5178711.1"/>
    <property type="molecule type" value="Genomic_DNA"/>
</dbReference>
<protein>
    <submittedName>
        <fullName evidence="1">Uncharacterized protein</fullName>
    </submittedName>
</protein>
<evidence type="ECO:0000313" key="2">
    <source>
        <dbReference type="Proteomes" id="UP000664859"/>
    </source>
</evidence>
<accession>A0A835YNJ8</accession>
<dbReference type="Proteomes" id="UP000664859">
    <property type="component" value="Unassembled WGS sequence"/>
</dbReference>
<name>A0A835YNJ8_9STRA</name>